<feature type="transmembrane region" description="Helical" evidence="8">
    <location>
        <begin position="74"/>
        <end position="96"/>
    </location>
</feature>
<comment type="subcellular location">
    <subcellularLocation>
        <location evidence="1">Membrane</location>
        <topology evidence="1">Multi-pass membrane protein</topology>
    </subcellularLocation>
</comment>
<dbReference type="PANTHER" id="PTHR31806">
    <property type="entry name" value="PURINE-CYTOSINE PERMEASE FCY2-RELATED"/>
    <property type="match status" value="1"/>
</dbReference>
<dbReference type="Proteomes" id="UP001597114">
    <property type="component" value="Unassembled WGS sequence"/>
</dbReference>
<dbReference type="Gene3D" id="1.10.4160.10">
    <property type="entry name" value="Hydantoin permease"/>
    <property type="match status" value="1"/>
</dbReference>
<feature type="transmembrane region" description="Helical" evidence="8">
    <location>
        <begin position="297"/>
        <end position="320"/>
    </location>
</feature>
<feature type="transmembrane region" description="Helical" evidence="8">
    <location>
        <begin position="183"/>
        <end position="201"/>
    </location>
</feature>
<feature type="transmembrane region" description="Helical" evidence="8">
    <location>
        <begin position="213"/>
        <end position="234"/>
    </location>
</feature>
<evidence type="ECO:0000256" key="5">
    <source>
        <dbReference type="ARBA" id="ARBA00022989"/>
    </source>
</evidence>
<accession>A0ABW4ENE2</accession>
<proteinExistence type="inferred from homology"/>
<feature type="transmembrane region" description="Helical" evidence="8">
    <location>
        <begin position="255"/>
        <end position="277"/>
    </location>
</feature>
<feature type="transmembrane region" description="Helical" evidence="8">
    <location>
        <begin position="409"/>
        <end position="427"/>
    </location>
</feature>
<keyword evidence="6 7" id="KW-0472">Membrane</keyword>
<organism evidence="9 10">
    <name type="scientific">Pseudonocardia yunnanensis</name>
    <dbReference type="NCBI Taxonomy" id="58107"/>
    <lineage>
        <taxon>Bacteria</taxon>
        <taxon>Bacillati</taxon>
        <taxon>Actinomycetota</taxon>
        <taxon>Actinomycetes</taxon>
        <taxon>Pseudonocardiales</taxon>
        <taxon>Pseudonocardiaceae</taxon>
        <taxon>Pseudonocardia</taxon>
    </lineage>
</organism>
<evidence type="ECO:0000256" key="7">
    <source>
        <dbReference type="PIRNR" id="PIRNR002744"/>
    </source>
</evidence>
<evidence type="ECO:0000313" key="10">
    <source>
        <dbReference type="Proteomes" id="UP001597114"/>
    </source>
</evidence>
<feature type="transmembrane region" description="Helical" evidence="8">
    <location>
        <begin position="368"/>
        <end position="388"/>
    </location>
</feature>
<dbReference type="EMBL" id="JBHUCO010000002">
    <property type="protein sequence ID" value="MFD1516198.1"/>
    <property type="molecule type" value="Genomic_DNA"/>
</dbReference>
<dbReference type="InterPro" id="IPR001248">
    <property type="entry name" value="Pur-cyt_permease"/>
</dbReference>
<feature type="transmembrane region" description="Helical" evidence="8">
    <location>
        <begin position="447"/>
        <end position="464"/>
    </location>
</feature>
<evidence type="ECO:0000256" key="4">
    <source>
        <dbReference type="ARBA" id="ARBA00022692"/>
    </source>
</evidence>
<feature type="transmembrane region" description="Helical" evidence="8">
    <location>
        <begin position="340"/>
        <end position="362"/>
    </location>
</feature>
<keyword evidence="10" id="KW-1185">Reference proteome</keyword>
<feature type="transmembrane region" description="Helical" evidence="8">
    <location>
        <begin position="117"/>
        <end position="138"/>
    </location>
</feature>
<dbReference type="PANTHER" id="PTHR31806:SF1">
    <property type="entry name" value="PURINE-CYTOSINE PERMEASE FCY2-RELATED"/>
    <property type="match status" value="1"/>
</dbReference>
<keyword evidence="5 8" id="KW-1133">Transmembrane helix</keyword>
<comment type="similarity">
    <text evidence="2 7">Belongs to the purine-cytosine permease (2.A.39) family.</text>
</comment>
<dbReference type="InterPro" id="IPR026030">
    <property type="entry name" value="Pur-cyt_permease_Fcy2/21/22"/>
</dbReference>
<protein>
    <submittedName>
        <fullName evidence="9">Purine-cytosine permease family protein</fullName>
    </submittedName>
</protein>
<reference evidence="10" key="1">
    <citation type="journal article" date="2019" name="Int. J. Syst. Evol. Microbiol.">
        <title>The Global Catalogue of Microorganisms (GCM) 10K type strain sequencing project: providing services to taxonomists for standard genome sequencing and annotation.</title>
        <authorList>
            <consortium name="The Broad Institute Genomics Platform"/>
            <consortium name="The Broad Institute Genome Sequencing Center for Infectious Disease"/>
            <person name="Wu L."/>
            <person name="Ma J."/>
        </authorList>
    </citation>
    <scope>NUCLEOTIDE SEQUENCE [LARGE SCALE GENOMIC DNA]</scope>
    <source>
        <strain evidence="10">CCM 7043</strain>
    </source>
</reference>
<dbReference type="PIRSF" id="PIRSF002744">
    <property type="entry name" value="Pur-cyt_permease"/>
    <property type="match status" value="1"/>
</dbReference>
<comment type="caution">
    <text evidence="9">The sequence shown here is derived from an EMBL/GenBank/DDBJ whole genome shotgun (WGS) entry which is preliminary data.</text>
</comment>
<keyword evidence="3 7" id="KW-0813">Transport</keyword>
<feature type="transmembrane region" description="Helical" evidence="8">
    <location>
        <begin position="158"/>
        <end position="176"/>
    </location>
</feature>
<gene>
    <name evidence="9" type="ORF">ACFSJD_01780</name>
</gene>
<evidence type="ECO:0000256" key="3">
    <source>
        <dbReference type="ARBA" id="ARBA00022448"/>
    </source>
</evidence>
<sequence length="485" mass="49809">MTPEPAPDPAPDVVPTGRDYGERVIAVEPGGNEPIPADERHGRPRQLFWTWTSPNLEFATIFVGVLSVQAFGLTFAQAVAAVLLGNGLAAIAHGVLSARGPLAGVPQMVLGRLAFGYRGNALPAGLMTITSGFGWFAVNSVSAAFALNSLTGLHPATWLAVVVLVQIAVAFVGHNLVQVFERFAFPVLALVFAVGAVIVLAQSDPSAVPAGGGTGGVGGFLLTVGAVFGYSAGWSPYAADYARYLPADSPRLRTGLAAGLGLFGSTTVLMIVGAASVSATAAAGVLSDNPTTAFVGVLPGALASLTLLAIALGAIAANVLNVYSGAMSFLSMGVDVPLRWARAVVAAAFGVVGLVIALLALGDAAHSYEGFLLVIVYWIGPWLGVVLTDQYLRRDRLPTELLYDRGHRNTAGVVALLVGIVVSVPLFSNQVLFVGLIPRLVPGVGDVTFLVGIALSAGVYALLFRRQAGRAGRAPVAGADGRRAE</sequence>
<keyword evidence="4 8" id="KW-0812">Transmembrane</keyword>
<evidence type="ECO:0000256" key="8">
    <source>
        <dbReference type="SAM" id="Phobius"/>
    </source>
</evidence>
<dbReference type="RefSeq" id="WP_344723046.1">
    <property type="nucleotide sequence ID" value="NZ_BAAAUS010000017.1"/>
</dbReference>
<evidence type="ECO:0000256" key="1">
    <source>
        <dbReference type="ARBA" id="ARBA00004141"/>
    </source>
</evidence>
<evidence type="ECO:0000256" key="6">
    <source>
        <dbReference type="ARBA" id="ARBA00023136"/>
    </source>
</evidence>
<dbReference type="Pfam" id="PF02133">
    <property type="entry name" value="Transp_cyt_pur"/>
    <property type="match status" value="1"/>
</dbReference>
<name>A0ABW4ENE2_9PSEU</name>
<evidence type="ECO:0000313" key="9">
    <source>
        <dbReference type="EMBL" id="MFD1516198.1"/>
    </source>
</evidence>
<evidence type="ECO:0000256" key="2">
    <source>
        <dbReference type="ARBA" id="ARBA00008974"/>
    </source>
</evidence>